<dbReference type="InterPro" id="IPR042242">
    <property type="entry name" value="RecO_C"/>
</dbReference>
<comment type="function">
    <text evidence="7">Involved in DNA repair and RecF pathway recombination.</text>
</comment>
<comment type="caution">
    <text evidence="9">The sequence shown here is derived from an EMBL/GenBank/DDBJ whole genome shotgun (WGS) entry which is preliminary data.</text>
</comment>
<sequence>MSVEKTDAIVLHTYNLQESSKIVVLLTPVRGKVRAVAKGVRRTKSKFGSALEPVTHIEAQIHYKEGRDLQTLSQAETRESFQPIRSDLTRLGLASMMCELMEQFVQEDEESSREFVLLLLSLRTLATIVKNYESLLIAFYMKLLDISGLLPEVNCCVRCKGGLQGNTYLDAGAGGALCARCSAGMGEKVSAGGLKMMQRLHSADWVMLERIRLPKASADEVLGALNGYVLHHTGREVRSGKFLRALSGSA</sequence>
<evidence type="ECO:0000256" key="3">
    <source>
        <dbReference type="ARBA" id="ARBA00022763"/>
    </source>
</evidence>
<dbReference type="GO" id="GO:0006302">
    <property type="term" value="P:double-strand break repair"/>
    <property type="evidence" value="ECO:0007669"/>
    <property type="project" value="TreeGrafter"/>
</dbReference>
<dbReference type="GO" id="GO:0006310">
    <property type="term" value="P:DNA recombination"/>
    <property type="evidence" value="ECO:0007669"/>
    <property type="project" value="UniProtKB-UniRule"/>
</dbReference>
<keyword evidence="4 7" id="KW-0233">DNA recombination</keyword>
<evidence type="ECO:0000256" key="1">
    <source>
        <dbReference type="ARBA" id="ARBA00007452"/>
    </source>
</evidence>
<dbReference type="InterPro" id="IPR022572">
    <property type="entry name" value="DNA_rep/recomb_RecO_N"/>
</dbReference>
<dbReference type="InterPro" id="IPR012340">
    <property type="entry name" value="NA-bd_OB-fold"/>
</dbReference>
<comment type="similarity">
    <text evidence="1 7">Belongs to the RecO family.</text>
</comment>
<dbReference type="PANTHER" id="PTHR33991:SF1">
    <property type="entry name" value="DNA REPAIR PROTEIN RECO"/>
    <property type="match status" value="1"/>
</dbReference>
<dbReference type="SUPFAM" id="SSF57863">
    <property type="entry name" value="ArfGap/RecO-like zinc finger"/>
    <property type="match status" value="1"/>
</dbReference>
<dbReference type="Pfam" id="PF11967">
    <property type="entry name" value="RecO_N"/>
    <property type="match status" value="1"/>
</dbReference>
<accession>A0A419F6E7</accession>
<evidence type="ECO:0000259" key="8">
    <source>
        <dbReference type="Pfam" id="PF11967"/>
    </source>
</evidence>
<dbReference type="NCBIfam" id="TIGR00613">
    <property type="entry name" value="reco"/>
    <property type="match status" value="1"/>
</dbReference>
<dbReference type="Gene3D" id="1.20.1440.120">
    <property type="entry name" value="Recombination protein O, C-terminal domain"/>
    <property type="match status" value="1"/>
</dbReference>
<dbReference type="Pfam" id="PF02565">
    <property type="entry name" value="RecO_C"/>
    <property type="match status" value="1"/>
</dbReference>
<protein>
    <recommendedName>
        <fullName evidence="2 7">DNA repair protein RecO</fullName>
    </recommendedName>
    <alternativeName>
        <fullName evidence="6 7">Recombination protein O</fullName>
    </alternativeName>
</protein>
<dbReference type="InterPro" id="IPR003717">
    <property type="entry name" value="RecO"/>
</dbReference>
<dbReference type="Proteomes" id="UP000285961">
    <property type="component" value="Unassembled WGS sequence"/>
</dbReference>
<keyword evidence="3 7" id="KW-0227">DNA damage</keyword>
<evidence type="ECO:0000313" key="9">
    <source>
        <dbReference type="EMBL" id="RJP74048.1"/>
    </source>
</evidence>
<evidence type="ECO:0000256" key="5">
    <source>
        <dbReference type="ARBA" id="ARBA00023204"/>
    </source>
</evidence>
<dbReference type="EMBL" id="QZKI01000021">
    <property type="protein sequence ID" value="RJP74048.1"/>
    <property type="molecule type" value="Genomic_DNA"/>
</dbReference>
<feature type="domain" description="DNA replication/recombination mediator RecO N-terminal" evidence="8">
    <location>
        <begin position="1"/>
        <end position="81"/>
    </location>
</feature>
<evidence type="ECO:0000256" key="6">
    <source>
        <dbReference type="ARBA" id="ARBA00033409"/>
    </source>
</evidence>
<evidence type="ECO:0000256" key="2">
    <source>
        <dbReference type="ARBA" id="ARBA00021310"/>
    </source>
</evidence>
<dbReference type="GO" id="GO:0043590">
    <property type="term" value="C:bacterial nucleoid"/>
    <property type="evidence" value="ECO:0007669"/>
    <property type="project" value="TreeGrafter"/>
</dbReference>
<evidence type="ECO:0000256" key="7">
    <source>
        <dbReference type="HAMAP-Rule" id="MF_00201"/>
    </source>
</evidence>
<dbReference type="Gene3D" id="6.20.220.20">
    <property type="entry name" value="Recombination protein O, zinc-binding domain"/>
    <property type="match status" value="1"/>
</dbReference>
<dbReference type="AlphaFoldDB" id="A0A419F6E7"/>
<dbReference type="HAMAP" id="MF_00201">
    <property type="entry name" value="RecO"/>
    <property type="match status" value="1"/>
</dbReference>
<dbReference type="SUPFAM" id="SSF50249">
    <property type="entry name" value="Nucleic acid-binding proteins"/>
    <property type="match status" value="1"/>
</dbReference>
<name>A0A419F6E7_9BACT</name>
<evidence type="ECO:0000313" key="10">
    <source>
        <dbReference type="Proteomes" id="UP000285961"/>
    </source>
</evidence>
<organism evidence="9 10">
    <name type="scientific">Candidatus Abyssobacteria bacterium SURF_17</name>
    <dbReference type="NCBI Taxonomy" id="2093361"/>
    <lineage>
        <taxon>Bacteria</taxon>
        <taxon>Pseudomonadati</taxon>
        <taxon>Candidatus Hydrogenedentota</taxon>
        <taxon>Candidatus Abyssobacteria</taxon>
    </lineage>
</organism>
<dbReference type="PANTHER" id="PTHR33991">
    <property type="entry name" value="DNA REPAIR PROTEIN RECO"/>
    <property type="match status" value="1"/>
</dbReference>
<evidence type="ECO:0000256" key="4">
    <source>
        <dbReference type="ARBA" id="ARBA00023172"/>
    </source>
</evidence>
<dbReference type="Gene3D" id="2.40.50.140">
    <property type="entry name" value="Nucleic acid-binding proteins"/>
    <property type="match status" value="1"/>
</dbReference>
<gene>
    <name evidence="7 9" type="primary">recO</name>
    <name evidence="9" type="ORF">C4532_03375</name>
</gene>
<keyword evidence="5 7" id="KW-0234">DNA repair</keyword>
<reference evidence="9 10" key="1">
    <citation type="journal article" date="2017" name="ISME J.">
        <title>Energy and carbon metabolisms in a deep terrestrial subsurface fluid microbial community.</title>
        <authorList>
            <person name="Momper L."/>
            <person name="Jungbluth S.P."/>
            <person name="Lee M.D."/>
            <person name="Amend J.P."/>
        </authorList>
    </citation>
    <scope>NUCLEOTIDE SEQUENCE [LARGE SCALE GENOMIC DNA]</scope>
    <source>
        <strain evidence="9">SURF_17</strain>
    </source>
</reference>
<dbReference type="InterPro" id="IPR037278">
    <property type="entry name" value="ARFGAP/RecO"/>
</dbReference>
<proteinExistence type="inferred from homology"/>